<dbReference type="AlphaFoldDB" id="A0A843XAC1"/>
<comment type="caution">
    <text evidence="2">The sequence shown here is derived from an EMBL/GenBank/DDBJ whole genome shotgun (WGS) entry which is preliminary data.</text>
</comment>
<name>A0A843XAC1_COLES</name>
<protein>
    <submittedName>
        <fullName evidence="2">Uncharacterized protein</fullName>
    </submittedName>
</protein>
<evidence type="ECO:0000313" key="2">
    <source>
        <dbReference type="EMBL" id="MQM16265.1"/>
    </source>
</evidence>
<organism evidence="2 3">
    <name type="scientific">Colocasia esculenta</name>
    <name type="common">Wild taro</name>
    <name type="synonym">Arum esculentum</name>
    <dbReference type="NCBI Taxonomy" id="4460"/>
    <lineage>
        <taxon>Eukaryota</taxon>
        <taxon>Viridiplantae</taxon>
        <taxon>Streptophyta</taxon>
        <taxon>Embryophyta</taxon>
        <taxon>Tracheophyta</taxon>
        <taxon>Spermatophyta</taxon>
        <taxon>Magnoliopsida</taxon>
        <taxon>Liliopsida</taxon>
        <taxon>Araceae</taxon>
        <taxon>Aroideae</taxon>
        <taxon>Colocasieae</taxon>
        <taxon>Colocasia</taxon>
    </lineage>
</organism>
<proteinExistence type="predicted"/>
<gene>
    <name evidence="2" type="ORF">Taro_049219</name>
</gene>
<reference evidence="2" key="1">
    <citation type="submission" date="2017-07" db="EMBL/GenBank/DDBJ databases">
        <title>Taro Niue Genome Assembly and Annotation.</title>
        <authorList>
            <person name="Atibalentja N."/>
            <person name="Keating K."/>
            <person name="Fields C.J."/>
        </authorList>
    </citation>
    <scope>NUCLEOTIDE SEQUENCE</scope>
    <source>
        <strain evidence="2">Niue_2</strain>
        <tissue evidence="2">Leaf</tissue>
    </source>
</reference>
<keyword evidence="3" id="KW-1185">Reference proteome</keyword>
<evidence type="ECO:0000256" key="1">
    <source>
        <dbReference type="SAM" id="MobiDB-lite"/>
    </source>
</evidence>
<evidence type="ECO:0000313" key="3">
    <source>
        <dbReference type="Proteomes" id="UP000652761"/>
    </source>
</evidence>
<feature type="region of interest" description="Disordered" evidence="1">
    <location>
        <begin position="1"/>
        <end position="32"/>
    </location>
</feature>
<dbReference type="EMBL" id="NMUH01006928">
    <property type="protein sequence ID" value="MQM16265.1"/>
    <property type="molecule type" value="Genomic_DNA"/>
</dbReference>
<dbReference type="Proteomes" id="UP000652761">
    <property type="component" value="Unassembled WGS sequence"/>
</dbReference>
<accession>A0A843XAC1</accession>
<sequence length="112" mass="11682">MVRGARSGSSSGRRMSSERGSSTTSVYTSSSYSSSFWSFFCASSRSRLGSVYTSSSYSSRYFTPPPPTVPGPSVSAPLAFLAGASTVPEVEDAVSTLQEGGGSFYDGTLREG</sequence>